<dbReference type="EMBL" id="FNCC01000002">
    <property type="protein sequence ID" value="SDF57234.1"/>
    <property type="molecule type" value="Genomic_DNA"/>
</dbReference>
<evidence type="ECO:0000313" key="1">
    <source>
        <dbReference type="EMBL" id="SDF57234.1"/>
    </source>
</evidence>
<protein>
    <submittedName>
        <fullName evidence="1">Uncharacterized protein</fullName>
    </submittedName>
</protein>
<keyword evidence="2" id="KW-1185">Reference proteome</keyword>
<organism evidence="1 2">
    <name type="scientific">Lentzea fradiae</name>
    <dbReference type="NCBI Taxonomy" id="200378"/>
    <lineage>
        <taxon>Bacteria</taxon>
        <taxon>Bacillati</taxon>
        <taxon>Actinomycetota</taxon>
        <taxon>Actinomycetes</taxon>
        <taxon>Pseudonocardiales</taxon>
        <taxon>Pseudonocardiaceae</taxon>
        <taxon>Lentzea</taxon>
    </lineage>
</organism>
<dbReference type="OrthoDB" id="3692448at2"/>
<dbReference type="STRING" id="200378.SAMN05216553_102121"/>
<proteinExistence type="predicted"/>
<name>A0A1G7M6C3_9PSEU</name>
<dbReference type="RefSeq" id="WP_090046820.1">
    <property type="nucleotide sequence ID" value="NZ_FNCC01000002.1"/>
</dbReference>
<reference evidence="2" key="1">
    <citation type="submission" date="2016-10" db="EMBL/GenBank/DDBJ databases">
        <authorList>
            <person name="Varghese N."/>
            <person name="Submissions S."/>
        </authorList>
    </citation>
    <scope>NUCLEOTIDE SEQUENCE [LARGE SCALE GENOMIC DNA]</scope>
    <source>
        <strain evidence="2">CGMCC 4.3506</strain>
    </source>
</reference>
<gene>
    <name evidence="1" type="ORF">SAMN05216553_102121</name>
</gene>
<dbReference type="Proteomes" id="UP000199623">
    <property type="component" value="Unassembled WGS sequence"/>
</dbReference>
<accession>A0A1G7M6C3</accession>
<dbReference type="AlphaFoldDB" id="A0A1G7M6C3"/>
<sequence length="100" mass="11069">MTTLEGFRPVAEVTADERSRIAFGKAGVHKDDRYAVSVNDEGAILLTPLVSIPKRELLVWENDELRASLFRGLADAAEGKIKRLDWVTANINADADDEDE</sequence>
<evidence type="ECO:0000313" key="2">
    <source>
        <dbReference type="Proteomes" id="UP000199623"/>
    </source>
</evidence>